<feature type="domain" description="DNA-directed RNA polymerase RBP11-like dimerisation" evidence="6">
    <location>
        <begin position="33"/>
        <end position="106"/>
    </location>
</feature>
<dbReference type="GO" id="GO:0003899">
    <property type="term" value="F:DNA-directed RNA polymerase activity"/>
    <property type="evidence" value="ECO:0007669"/>
    <property type="project" value="InterPro"/>
</dbReference>
<evidence type="ECO:0000256" key="1">
    <source>
        <dbReference type="ARBA" id="ARBA00004123"/>
    </source>
</evidence>
<name>A0A7S0EVA8_9EUKA</name>
<reference evidence="7" key="1">
    <citation type="submission" date="2021-01" db="EMBL/GenBank/DDBJ databases">
        <authorList>
            <person name="Corre E."/>
            <person name="Pelletier E."/>
            <person name="Niang G."/>
            <person name="Scheremetjew M."/>
            <person name="Finn R."/>
            <person name="Kale V."/>
            <person name="Holt S."/>
            <person name="Cochrane G."/>
            <person name="Meng A."/>
            <person name="Brown T."/>
            <person name="Cohen L."/>
        </authorList>
    </citation>
    <scope>NUCLEOTIDE SEQUENCE</scope>
    <source>
        <strain evidence="7">CCMP1374</strain>
    </source>
</reference>
<organism evidence="7">
    <name type="scientific">Phaeocystis antarctica</name>
    <dbReference type="NCBI Taxonomy" id="33657"/>
    <lineage>
        <taxon>Eukaryota</taxon>
        <taxon>Haptista</taxon>
        <taxon>Haptophyta</taxon>
        <taxon>Prymnesiophyceae</taxon>
        <taxon>Phaeocystales</taxon>
        <taxon>Phaeocystaceae</taxon>
        <taxon>Phaeocystis</taxon>
    </lineage>
</organism>
<dbReference type="GO" id="GO:0006366">
    <property type="term" value="P:transcription by RNA polymerase II"/>
    <property type="evidence" value="ECO:0007669"/>
    <property type="project" value="InterPro"/>
</dbReference>
<dbReference type="AlphaFoldDB" id="A0A7S0EVA8"/>
<dbReference type="EMBL" id="HBEP01024032">
    <property type="protein sequence ID" value="CAD8495735.1"/>
    <property type="molecule type" value="Transcribed_RNA"/>
</dbReference>
<dbReference type="Pfam" id="PF13656">
    <property type="entry name" value="RNA_pol_L_2"/>
    <property type="match status" value="1"/>
</dbReference>
<evidence type="ECO:0000256" key="2">
    <source>
        <dbReference type="ARBA" id="ARBA00022478"/>
    </source>
</evidence>
<keyword evidence="3" id="KW-0804">Transcription</keyword>
<gene>
    <name evidence="7" type="ORF">PANT1444_LOCUS13611</name>
</gene>
<dbReference type="PANTHER" id="PTHR13946">
    <property type="entry name" value="DNA-DIRECTED RNA POLYMERASE I,II,III"/>
    <property type="match status" value="1"/>
</dbReference>
<dbReference type="PANTHER" id="PTHR13946:SF16">
    <property type="entry name" value="DNA-DIRECTED RNA POLYMERASE II SUBUNIT RPB11"/>
    <property type="match status" value="1"/>
</dbReference>
<keyword evidence="2" id="KW-0240">DNA-directed RNA polymerase</keyword>
<sequence length="128" mass="14445">MNKPDDFDCWRMPDDGSREKVVVIKDTKVPSAAMFVIEREDHTLGHMMRTQLLEDPNVLFGGYRVPHPLEPAIQIKVQTRIDGPNPAQAFHSSLDTLLAELNTFEERFKVAVVTHQQQSAGGTLMDET</sequence>
<dbReference type="InterPro" id="IPR037685">
    <property type="entry name" value="RBP11"/>
</dbReference>
<evidence type="ECO:0000256" key="5">
    <source>
        <dbReference type="ARBA" id="ARBA00025751"/>
    </source>
</evidence>
<evidence type="ECO:0000259" key="6">
    <source>
        <dbReference type="Pfam" id="PF13656"/>
    </source>
</evidence>
<protein>
    <recommendedName>
        <fullName evidence="6">DNA-directed RNA polymerase RBP11-like dimerisation domain-containing protein</fullName>
    </recommendedName>
</protein>
<dbReference type="CDD" id="cd06926">
    <property type="entry name" value="RNAP_II_RPB11"/>
    <property type="match status" value="1"/>
</dbReference>
<evidence type="ECO:0000313" key="7">
    <source>
        <dbReference type="EMBL" id="CAD8495735.1"/>
    </source>
</evidence>
<evidence type="ECO:0000256" key="3">
    <source>
        <dbReference type="ARBA" id="ARBA00023163"/>
    </source>
</evidence>
<keyword evidence="4" id="KW-0539">Nucleus</keyword>
<dbReference type="InterPro" id="IPR009025">
    <property type="entry name" value="RBP11-like_dimer"/>
</dbReference>
<comment type="subcellular location">
    <subcellularLocation>
        <location evidence="1">Nucleus</location>
    </subcellularLocation>
</comment>
<dbReference type="GO" id="GO:0046983">
    <property type="term" value="F:protein dimerization activity"/>
    <property type="evidence" value="ECO:0007669"/>
    <property type="project" value="InterPro"/>
</dbReference>
<dbReference type="InterPro" id="IPR036603">
    <property type="entry name" value="RBP11-like"/>
</dbReference>
<dbReference type="SUPFAM" id="SSF55257">
    <property type="entry name" value="RBP11-like subunits of RNA polymerase"/>
    <property type="match status" value="1"/>
</dbReference>
<dbReference type="HAMAP" id="MF_00261">
    <property type="entry name" value="RNApol_arch_Rpo11"/>
    <property type="match status" value="1"/>
</dbReference>
<proteinExistence type="inferred from homology"/>
<comment type="similarity">
    <text evidence="5">Belongs to the archaeal Rpo11/eukaryotic RPB11/RPC19 RNA polymerase subunit family.</text>
</comment>
<evidence type="ECO:0000256" key="4">
    <source>
        <dbReference type="ARBA" id="ARBA00023242"/>
    </source>
</evidence>
<dbReference type="Gene3D" id="3.30.1360.10">
    <property type="entry name" value="RNA polymerase, RBP11-like subunit"/>
    <property type="match status" value="1"/>
</dbReference>
<dbReference type="GO" id="GO:0005665">
    <property type="term" value="C:RNA polymerase II, core complex"/>
    <property type="evidence" value="ECO:0007669"/>
    <property type="project" value="InterPro"/>
</dbReference>
<dbReference type="InterPro" id="IPR022905">
    <property type="entry name" value="Rpo11-like"/>
</dbReference>
<accession>A0A7S0EVA8</accession>